<gene>
    <name evidence="1" type="ORF">CIRG_01257</name>
</gene>
<accession>A0A0J7AUW8</accession>
<name>A0A0J7AUW8_COCIT</name>
<protein>
    <submittedName>
        <fullName evidence="1">Uncharacterized protein</fullName>
    </submittedName>
</protein>
<evidence type="ECO:0000313" key="2">
    <source>
        <dbReference type="Proteomes" id="UP000054565"/>
    </source>
</evidence>
<dbReference type="AlphaFoldDB" id="A0A0J7AUW8"/>
<reference evidence="2" key="1">
    <citation type="journal article" date="2010" name="Genome Res.">
        <title>Population genomic sequencing of Coccidioides fungi reveals recent hybridization and transposon control.</title>
        <authorList>
            <person name="Neafsey D.E."/>
            <person name="Barker B.M."/>
            <person name="Sharpton T.J."/>
            <person name="Stajich J.E."/>
            <person name="Park D.J."/>
            <person name="Whiston E."/>
            <person name="Hung C.-Y."/>
            <person name="McMahan C."/>
            <person name="White J."/>
            <person name="Sykes S."/>
            <person name="Heiman D."/>
            <person name="Young S."/>
            <person name="Zeng Q."/>
            <person name="Abouelleil A."/>
            <person name="Aftuck L."/>
            <person name="Bessette D."/>
            <person name="Brown A."/>
            <person name="FitzGerald M."/>
            <person name="Lui A."/>
            <person name="Macdonald J.P."/>
            <person name="Priest M."/>
            <person name="Orbach M.J."/>
            <person name="Galgiani J.N."/>
            <person name="Kirkland T.N."/>
            <person name="Cole G.T."/>
            <person name="Birren B.W."/>
            <person name="Henn M.R."/>
            <person name="Taylor J.W."/>
            <person name="Rounsley S.D."/>
        </authorList>
    </citation>
    <scope>NUCLEOTIDE SEQUENCE [LARGE SCALE GENOMIC DNA]</scope>
    <source>
        <strain evidence="2">RMSCC 2394</strain>
    </source>
</reference>
<dbReference type="Proteomes" id="UP000054565">
    <property type="component" value="Unassembled WGS sequence"/>
</dbReference>
<sequence>MSKSCESLNRLQRRKFRFCGGWDDIRSQTSLKDILTLKTKHVKNATIGGQSVWFKAEGDVQYHHPRQDGGGCPEHLKSVRSPSYAGHLKIGDEKVEGDVQYHRPRQDGGGHLEYTASAHLAYSGREKFHNSYTISPPSFWYCQL</sequence>
<organism evidence="1 2">
    <name type="scientific">Coccidioides immitis RMSCC 2394</name>
    <dbReference type="NCBI Taxonomy" id="404692"/>
    <lineage>
        <taxon>Eukaryota</taxon>
        <taxon>Fungi</taxon>
        <taxon>Dikarya</taxon>
        <taxon>Ascomycota</taxon>
        <taxon>Pezizomycotina</taxon>
        <taxon>Eurotiomycetes</taxon>
        <taxon>Eurotiomycetidae</taxon>
        <taxon>Onygenales</taxon>
        <taxon>Onygenaceae</taxon>
        <taxon>Coccidioides</taxon>
    </lineage>
</organism>
<dbReference type="EMBL" id="DS028093">
    <property type="protein sequence ID" value="KMP01117.1"/>
    <property type="molecule type" value="Genomic_DNA"/>
</dbReference>
<evidence type="ECO:0000313" key="1">
    <source>
        <dbReference type="EMBL" id="KMP01117.1"/>
    </source>
</evidence>
<proteinExistence type="predicted"/>